<keyword evidence="2" id="KW-1185">Reference proteome</keyword>
<name>A0A4C1YG89_EUMVA</name>
<gene>
    <name evidence="1" type="ORF">EVAR_49259_1</name>
</gene>
<dbReference type="Proteomes" id="UP000299102">
    <property type="component" value="Unassembled WGS sequence"/>
</dbReference>
<dbReference type="AlphaFoldDB" id="A0A4C1YG89"/>
<organism evidence="1 2">
    <name type="scientific">Eumeta variegata</name>
    <name type="common">Bagworm moth</name>
    <name type="synonym">Eumeta japonica</name>
    <dbReference type="NCBI Taxonomy" id="151549"/>
    <lineage>
        <taxon>Eukaryota</taxon>
        <taxon>Metazoa</taxon>
        <taxon>Ecdysozoa</taxon>
        <taxon>Arthropoda</taxon>
        <taxon>Hexapoda</taxon>
        <taxon>Insecta</taxon>
        <taxon>Pterygota</taxon>
        <taxon>Neoptera</taxon>
        <taxon>Endopterygota</taxon>
        <taxon>Lepidoptera</taxon>
        <taxon>Glossata</taxon>
        <taxon>Ditrysia</taxon>
        <taxon>Tineoidea</taxon>
        <taxon>Psychidae</taxon>
        <taxon>Oiketicinae</taxon>
        <taxon>Eumeta</taxon>
    </lineage>
</organism>
<reference evidence="1 2" key="1">
    <citation type="journal article" date="2019" name="Commun. Biol.">
        <title>The bagworm genome reveals a unique fibroin gene that provides high tensile strength.</title>
        <authorList>
            <person name="Kono N."/>
            <person name="Nakamura H."/>
            <person name="Ohtoshi R."/>
            <person name="Tomita M."/>
            <person name="Numata K."/>
            <person name="Arakawa K."/>
        </authorList>
    </citation>
    <scope>NUCLEOTIDE SEQUENCE [LARGE SCALE GENOMIC DNA]</scope>
</reference>
<proteinExistence type="predicted"/>
<comment type="caution">
    <text evidence="1">The sequence shown here is derived from an EMBL/GenBank/DDBJ whole genome shotgun (WGS) entry which is preliminary data.</text>
</comment>
<accession>A0A4C1YG89</accession>
<evidence type="ECO:0000313" key="1">
    <source>
        <dbReference type="EMBL" id="GBP75088.1"/>
    </source>
</evidence>
<evidence type="ECO:0000313" key="2">
    <source>
        <dbReference type="Proteomes" id="UP000299102"/>
    </source>
</evidence>
<protein>
    <submittedName>
        <fullName evidence="1">Uncharacterized protein</fullName>
    </submittedName>
</protein>
<sequence length="133" mass="14959">MLFKIATIYGQLSCGSALGQLSDSDSNFKVATARRAASGERRANTADRSICGGKKFRFFIEKSKLYSTPGVRRKRRTSGRGPEVCPLRLRYKQLTKDDMKNTVIRDYSLRIDFRIYAAHHTLYGGVKSSGNEN</sequence>
<dbReference type="EMBL" id="BGZK01001235">
    <property type="protein sequence ID" value="GBP75088.1"/>
    <property type="molecule type" value="Genomic_DNA"/>
</dbReference>